<keyword evidence="2" id="KW-0732">Signal</keyword>
<feature type="chain" id="PRO_5026680486" description="ABC transporter substrate-binding protein" evidence="2">
    <location>
        <begin position="21"/>
        <end position="152"/>
    </location>
</feature>
<dbReference type="SUPFAM" id="SSF53850">
    <property type="entry name" value="Periplasmic binding protein-like II"/>
    <property type="match status" value="1"/>
</dbReference>
<dbReference type="PROSITE" id="PS51257">
    <property type="entry name" value="PROKAR_LIPOPROTEIN"/>
    <property type="match status" value="1"/>
</dbReference>
<accession>A0A6J4NHK0</accession>
<evidence type="ECO:0000256" key="2">
    <source>
        <dbReference type="SAM" id="SignalP"/>
    </source>
</evidence>
<organism evidence="3">
    <name type="scientific">uncultured Chloroflexia bacterium</name>
    <dbReference type="NCBI Taxonomy" id="1672391"/>
    <lineage>
        <taxon>Bacteria</taxon>
        <taxon>Bacillati</taxon>
        <taxon>Chloroflexota</taxon>
        <taxon>Chloroflexia</taxon>
        <taxon>environmental samples</taxon>
    </lineage>
</organism>
<gene>
    <name evidence="3" type="ORF">AVDCRST_MAG93-9392</name>
</gene>
<evidence type="ECO:0008006" key="4">
    <source>
        <dbReference type="Google" id="ProtNLM"/>
    </source>
</evidence>
<dbReference type="EMBL" id="CADCTR010003155">
    <property type="protein sequence ID" value="CAA9384742.1"/>
    <property type="molecule type" value="Genomic_DNA"/>
</dbReference>
<feature type="non-terminal residue" evidence="3">
    <location>
        <position position="152"/>
    </location>
</feature>
<protein>
    <recommendedName>
        <fullName evidence="4">ABC transporter substrate-binding protein</fullName>
    </recommendedName>
</protein>
<evidence type="ECO:0000313" key="3">
    <source>
        <dbReference type="EMBL" id="CAA9384742.1"/>
    </source>
</evidence>
<feature type="compositionally biased region" description="Low complexity" evidence="1">
    <location>
        <begin position="26"/>
        <end position="72"/>
    </location>
</feature>
<sequence length="152" mass="15528">MKSKQWIMALILPFALFASACGTVPEPAASTGAETAPTSAEAAPTSAPAEQAPTAAEEPAATEPAAPEAAPSGDKATIAFWFDPPEQGQPANCFVENVIKPFNEQSQTVMVDAVEQPNSWDAIRTAVAGGAGPDIITTPGPSFAFELGKSGQ</sequence>
<feature type="signal peptide" evidence="2">
    <location>
        <begin position="1"/>
        <end position="20"/>
    </location>
</feature>
<feature type="region of interest" description="Disordered" evidence="1">
    <location>
        <begin position="26"/>
        <end position="83"/>
    </location>
</feature>
<proteinExistence type="predicted"/>
<dbReference type="AlphaFoldDB" id="A0A6J4NHK0"/>
<reference evidence="3" key="1">
    <citation type="submission" date="2020-02" db="EMBL/GenBank/DDBJ databases">
        <authorList>
            <person name="Meier V. D."/>
        </authorList>
    </citation>
    <scope>NUCLEOTIDE SEQUENCE</scope>
    <source>
        <strain evidence="3">AVDCRST_MAG93</strain>
    </source>
</reference>
<evidence type="ECO:0000256" key="1">
    <source>
        <dbReference type="SAM" id="MobiDB-lite"/>
    </source>
</evidence>
<dbReference type="Gene3D" id="3.40.190.10">
    <property type="entry name" value="Periplasmic binding protein-like II"/>
    <property type="match status" value="1"/>
</dbReference>
<name>A0A6J4NHK0_9CHLR</name>